<evidence type="ECO:0000313" key="5">
    <source>
        <dbReference type="EMBL" id="CAF1261049.1"/>
    </source>
</evidence>
<dbReference type="AlphaFoldDB" id="A0A8S2ES99"/>
<keyword evidence="3" id="KW-0732">Signal</keyword>
<dbReference type="Proteomes" id="UP000682733">
    <property type="component" value="Unassembled WGS sequence"/>
</dbReference>
<accession>A0A8S2ES99</accession>
<evidence type="ECO:0000256" key="3">
    <source>
        <dbReference type="ARBA" id="ARBA00022729"/>
    </source>
</evidence>
<evidence type="ECO:0000313" key="7">
    <source>
        <dbReference type="Proteomes" id="UP000677228"/>
    </source>
</evidence>
<reference evidence="5" key="1">
    <citation type="submission" date="2021-02" db="EMBL/GenBank/DDBJ databases">
        <authorList>
            <person name="Nowell W R."/>
        </authorList>
    </citation>
    <scope>NUCLEOTIDE SEQUENCE</scope>
</reference>
<dbReference type="EMBL" id="CAJNOK010017276">
    <property type="protein sequence ID" value="CAF1261049.1"/>
    <property type="molecule type" value="Genomic_DNA"/>
</dbReference>
<evidence type="ECO:0000256" key="2">
    <source>
        <dbReference type="ARBA" id="ARBA00022525"/>
    </source>
</evidence>
<evidence type="ECO:0000259" key="4">
    <source>
        <dbReference type="Pfam" id="PF24517"/>
    </source>
</evidence>
<organism evidence="5 7">
    <name type="scientific">Didymodactylos carnosus</name>
    <dbReference type="NCBI Taxonomy" id="1234261"/>
    <lineage>
        <taxon>Eukaryota</taxon>
        <taxon>Metazoa</taxon>
        <taxon>Spiralia</taxon>
        <taxon>Gnathifera</taxon>
        <taxon>Rotifera</taxon>
        <taxon>Eurotatoria</taxon>
        <taxon>Bdelloidea</taxon>
        <taxon>Philodinida</taxon>
        <taxon>Philodinidae</taxon>
        <taxon>Didymodactylos</taxon>
    </lineage>
</organism>
<dbReference type="EMBL" id="CAJOBA010038831">
    <property type="protein sequence ID" value="CAF4067585.1"/>
    <property type="molecule type" value="Genomic_DNA"/>
</dbReference>
<sequence>MTMPGCKQDPSATVYGRNGYFTASAWTYNTAPQPCPFGKIRALLKFNQMSLSIPPNAHITSATLRLFGAGSGAFSWYLGAPYVVYYPSHFNSNELNITRITAQWNPLTVTWNSQPQSGVSVVTMPASTSSSYYNPCVDVTSLVQEMVNSNTYYGFKFTLQTEDYYRSMQFFSSDEKDSSKRPLLEVSYTLPCAKSIKFVNQTSAAFSQVPDKFNSKQVAKKKP</sequence>
<keyword evidence="2" id="KW-0964">Secreted</keyword>
<evidence type="ECO:0000256" key="1">
    <source>
        <dbReference type="ARBA" id="ARBA00004613"/>
    </source>
</evidence>
<dbReference type="NCBIfam" id="NF033679">
    <property type="entry name" value="DNRLRE_dom"/>
    <property type="match status" value="1"/>
</dbReference>
<protein>
    <recommendedName>
        <fullName evidence="4">Carbohydrate-binding module family 96 domain-containing protein</fullName>
    </recommendedName>
</protein>
<dbReference type="Pfam" id="PF24517">
    <property type="entry name" value="CBM96"/>
    <property type="match status" value="1"/>
</dbReference>
<gene>
    <name evidence="5" type="ORF">OVA965_LOCUS26729</name>
    <name evidence="6" type="ORF">TMI583_LOCUS27470</name>
</gene>
<comment type="subcellular location">
    <subcellularLocation>
        <location evidence="1">Secreted</location>
    </subcellularLocation>
</comment>
<dbReference type="GO" id="GO:0005576">
    <property type="term" value="C:extracellular region"/>
    <property type="evidence" value="ECO:0007669"/>
    <property type="project" value="UniProtKB-SubCell"/>
</dbReference>
<name>A0A8S2ES99_9BILA</name>
<dbReference type="InterPro" id="IPR055372">
    <property type="entry name" value="CBM96"/>
</dbReference>
<dbReference type="Proteomes" id="UP000677228">
    <property type="component" value="Unassembled WGS sequence"/>
</dbReference>
<proteinExistence type="predicted"/>
<evidence type="ECO:0000313" key="6">
    <source>
        <dbReference type="EMBL" id="CAF4067585.1"/>
    </source>
</evidence>
<comment type="caution">
    <text evidence="5">The sequence shown here is derived from an EMBL/GenBank/DDBJ whole genome shotgun (WGS) entry which is preliminary data.</text>
</comment>
<feature type="domain" description="Carbohydrate-binding module family 96" evidence="4">
    <location>
        <begin position="89"/>
        <end position="186"/>
    </location>
</feature>